<dbReference type="OrthoDB" id="5101370at2759"/>
<evidence type="ECO:0000313" key="2">
    <source>
        <dbReference type="EMBL" id="EMF10133.1"/>
    </source>
</evidence>
<name>M3D0W5_SPHMS</name>
<feature type="region of interest" description="Disordered" evidence="1">
    <location>
        <begin position="158"/>
        <end position="222"/>
    </location>
</feature>
<evidence type="ECO:0000313" key="3">
    <source>
        <dbReference type="Proteomes" id="UP000016931"/>
    </source>
</evidence>
<keyword evidence="3" id="KW-1185">Reference proteome</keyword>
<protein>
    <submittedName>
        <fullName evidence="2">Uncharacterized protein</fullName>
    </submittedName>
</protein>
<organism evidence="2 3">
    <name type="scientific">Sphaerulina musiva (strain SO2202)</name>
    <name type="common">Poplar stem canker fungus</name>
    <name type="synonym">Septoria musiva</name>
    <dbReference type="NCBI Taxonomy" id="692275"/>
    <lineage>
        <taxon>Eukaryota</taxon>
        <taxon>Fungi</taxon>
        <taxon>Dikarya</taxon>
        <taxon>Ascomycota</taxon>
        <taxon>Pezizomycotina</taxon>
        <taxon>Dothideomycetes</taxon>
        <taxon>Dothideomycetidae</taxon>
        <taxon>Mycosphaerellales</taxon>
        <taxon>Mycosphaerellaceae</taxon>
        <taxon>Sphaerulina</taxon>
    </lineage>
</organism>
<dbReference type="RefSeq" id="XP_016758254.1">
    <property type="nucleotide sequence ID" value="XM_016901549.1"/>
</dbReference>
<accession>M3D0W5</accession>
<gene>
    <name evidence="2" type="ORF">SEPMUDRAFT_119854</name>
</gene>
<feature type="region of interest" description="Disordered" evidence="1">
    <location>
        <begin position="248"/>
        <end position="274"/>
    </location>
</feature>
<feature type="compositionally biased region" description="Low complexity" evidence="1">
    <location>
        <begin position="204"/>
        <end position="222"/>
    </location>
</feature>
<dbReference type="Proteomes" id="UP000016931">
    <property type="component" value="Unassembled WGS sequence"/>
</dbReference>
<feature type="compositionally biased region" description="Polar residues" evidence="1">
    <location>
        <begin position="176"/>
        <end position="188"/>
    </location>
</feature>
<dbReference type="OMA" id="YTITEGC"/>
<dbReference type="EMBL" id="KB456268">
    <property type="protein sequence ID" value="EMF10133.1"/>
    <property type="molecule type" value="Genomic_DNA"/>
</dbReference>
<reference evidence="2 3" key="1">
    <citation type="journal article" date="2012" name="PLoS Pathog.">
        <title>Diverse lifestyles and strategies of plant pathogenesis encoded in the genomes of eighteen Dothideomycetes fungi.</title>
        <authorList>
            <person name="Ohm R.A."/>
            <person name="Feau N."/>
            <person name="Henrissat B."/>
            <person name="Schoch C.L."/>
            <person name="Horwitz B.A."/>
            <person name="Barry K.W."/>
            <person name="Condon B.J."/>
            <person name="Copeland A.C."/>
            <person name="Dhillon B."/>
            <person name="Glaser F."/>
            <person name="Hesse C.N."/>
            <person name="Kosti I."/>
            <person name="LaButti K."/>
            <person name="Lindquist E.A."/>
            <person name="Lucas S."/>
            <person name="Salamov A.A."/>
            <person name="Bradshaw R.E."/>
            <person name="Ciuffetti L."/>
            <person name="Hamelin R.C."/>
            <person name="Kema G.H.J."/>
            <person name="Lawrence C."/>
            <person name="Scott J.A."/>
            <person name="Spatafora J.W."/>
            <person name="Turgeon B.G."/>
            <person name="de Wit P.J.G.M."/>
            <person name="Zhong S."/>
            <person name="Goodwin S.B."/>
            <person name="Grigoriev I.V."/>
        </authorList>
    </citation>
    <scope>NUCLEOTIDE SEQUENCE [LARGE SCALE GENOMIC DNA]</scope>
    <source>
        <strain evidence="2 3">SO2202</strain>
    </source>
</reference>
<dbReference type="GeneID" id="27898686"/>
<evidence type="ECO:0000256" key="1">
    <source>
        <dbReference type="SAM" id="MobiDB-lite"/>
    </source>
</evidence>
<dbReference type="HOGENOM" id="CLU_818963_0_0_1"/>
<proteinExistence type="predicted"/>
<dbReference type="eggNOG" id="ENOG502T0QC">
    <property type="taxonomic scope" value="Eukaryota"/>
</dbReference>
<dbReference type="STRING" id="692275.M3D0W5"/>
<dbReference type="AlphaFoldDB" id="M3D0W5"/>
<sequence>MKVRQASAAAMAVASANAQSLSAYPYASESPVSYVTVTYDFCSSVPIETMITVTNGYTVTYCPECSKTPSAVPTPPGHTTVYTTEYLSLCSTGLVPVTHTITESCTEATPTWTPGPSHLPPGFTVTVKDCTVCSGAHPTKPVSVTITEPCDCEATSGTSLGPLPTGTPVQQIPDGQIQNPAPTGTPVQQIPDGQIQNPAPTPGSPGNTPTGPGATNPTVAPYPTTTTVKCPGPACIASTMPTGTGAVPVPADSTSSPAGGASTPVDGTTPPAGTSAITPPAYTGSASSSSHAAFGFATLAMVIGTLAFAL</sequence>